<evidence type="ECO:0000256" key="15">
    <source>
        <dbReference type="ARBA" id="ARBA00023136"/>
    </source>
</evidence>
<evidence type="ECO:0000256" key="16">
    <source>
        <dbReference type="HAMAP-Rule" id="MF_00285"/>
    </source>
</evidence>
<dbReference type="InterPro" id="IPR023298">
    <property type="entry name" value="ATPase_P-typ_TM_dom_sf"/>
</dbReference>
<keyword evidence="10 16" id="KW-0460">Magnesium</keyword>
<evidence type="ECO:0000256" key="5">
    <source>
        <dbReference type="ARBA" id="ARBA00022553"/>
    </source>
</evidence>
<dbReference type="Gene3D" id="3.40.50.1000">
    <property type="entry name" value="HAD superfamily/HAD-like"/>
    <property type="match status" value="1"/>
</dbReference>
<dbReference type="AlphaFoldDB" id="A0A7G5GN92"/>
<dbReference type="SFLD" id="SFLDF00027">
    <property type="entry name" value="p-type_atpase"/>
    <property type="match status" value="1"/>
</dbReference>
<dbReference type="RefSeq" id="WP_182457451.1">
    <property type="nucleotide sequence ID" value="NZ_CP059732.1"/>
</dbReference>
<keyword evidence="15 16" id="KW-0472">Membrane</keyword>
<dbReference type="Pfam" id="PF00702">
    <property type="entry name" value="Hydrolase"/>
    <property type="match status" value="1"/>
</dbReference>
<evidence type="ECO:0000256" key="3">
    <source>
        <dbReference type="ARBA" id="ARBA00022475"/>
    </source>
</evidence>
<feature type="binding site" evidence="16">
    <location>
        <position position="522"/>
    </location>
    <ligand>
        <name>Mg(2+)</name>
        <dbReference type="ChEBI" id="CHEBI:18420"/>
    </ligand>
</feature>
<feature type="binding site" evidence="16">
    <location>
        <position position="350"/>
    </location>
    <ligand>
        <name>ATP</name>
        <dbReference type="ChEBI" id="CHEBI:30616"/>
    </ligand>
</feature>
<feature type="binding site" evidence="16">
    <location>
        <position position="354"/>
    </location>
    <ligand>
        <name>ATP</name>
        <dbReference type="ChEBI" id="CHEBI:30616"/>
    </ligand>
</feature>
<dbReference type="GO" id="GO:0016887">
    <property type="term" value="F:ATP hydrolysis activity"/>
    <property type="evidence" value="ECO:0007669"/>
    <property type="project" value="InterPro"/>
</dbReference>
<keyword evidence="13 16" id="KW-1133">Transmembrane helix</keyword>
<comment type="function">
    <text evidence="16">Part of the high-affinity ATP-driven potassium transport (or Kdp) system, which catalyzes the hydrolysis of ATP coupled with the electrogenic transport of potassium into the cytoplasm. This subunit is responsible for energy coupling to the transport system and for the release of the potassium ions to the cytoplasm.</text>
</comment>
<feature type="transmembrane region" description="Helical" evidence="16">
    <location>
        <begin position="36"/>
        <end position="56"/>
    </location>
</feature>
<dbReference type="NCBIfam" id="TIGR01494">
    <property type="entry name" value="ATPase_P-type"/>
    <property type="match status" value="2"/>
</dbReference>
<dbReference type="Proteomes" id="UP000515369">
    <property type="component" value="Chromosome"/>
</dbReference>
<feature type="active site" description="4-aspartylphosphate intermediate" evidence="16">
    <location>
        <position position="313"/>
    </location>
</feature>
<dbReference type="CDD" id="cd02078">
    <property type="entry name" value="P-type_ATPase_K"/>
    <property type="match status" value="1"/>
</dbReference>
<evidence type="ECO:0000313" key="18">
    <source>
        <dbReference type="EMBL" id="QMW00334.1"/>
    </source>
</evidence>
<keyword evidence="9 16" id="KW-0067">ATP-binding</keyword>
<dbReference type="InterPro" id="IPR008250">
    <property type="entry name" value="ATPase_P-typ_transduc_dom_A_sf"/>
</dbReference>
<keyword evidence="4 16" id="KW-0633">Potassium transport</keyword>
<feature type="binding site" evidence="16">
    <location>
        <position position="399"/>
    </location>
    <ligand>
        <name>ATP</name>
        <dbReference type="ChEBI" id="CHEBI:30616"/>
    </ligand>
</feature>
<comment type="subcellular location">
    <subcellularLocation>
        <location evidence="16">Cell membrane</location>
        <topology evidence="16">Multi-pass membrane protein</topology>
    </subcellularLocation>
    <subcellularLocation>
        <location evidence="1">Membrane</location>
    </subcellularLocation>
</comment>
<dbReference type="InterPro" id="IPR018303">
    <property type="entry name" value="ATPase_P-typ_P_site"/>
</dbReference>
<evidence type="ECO:0000256" key="6">
    <source>
        <dbReference type="ARBA" id="ARBA00022692"/>
    </source>
</evidence>
<dbReference type="InterPro" id="IPR023299">
    <property type="entry name" value="ATPase_P-typ_cyto_dom_N"/>
</dbReference>
<keyword evidence="3 16" id="KW-1003">Cell membrane</keyword>
<evidence type="ECO:0000256" key="10">
    <source>
        <dbReference type="ARBA" id="ARBA00022842"/>
    </source>
</evidence>
<dbReference type="GO" id="GO:0008556">
    <property type="term" value="F:P-type potassium transmembrane transporter activity"/>
    <property type="evidence" value="ECO:0007669"/>
    <property type="project" value="UniProtKB-UniRule"/>
</dbReference>
<dbReference type="GO" id="GO:0005886">
    <property type="term" value="C:plasma membrane"/>
    <property type="evidence" value="ECO:0007669"/>
    <property type="project" value="UniProtKB-SubCell"/>
</dbReference>
<dbReference type="PANTHER" id="PTHR43743:SF1">
    <property type="entry name" value="POTASSIUM-TRANSPORTING ATPASE ATP-BINDING SUBUNIT"/>
    <property type="match status" value="1"/>
</dbReference>
<feature type="transmembrane region" description="Helical" evidence="16">
    <location>
        <begin position="225"/>
        <end position="246"/>
    </location>
</feature>
<dbReference type="SUPFAM" id="SSF56784">
    <property type="entry name" value="HAD-like"/>
    <property type="match status" value="1"/>
</dbReference>
<dbReference type="InterPro" id="IPR044492">
    <property type="entry name" value="P_typ_ATPase_HD_dom"/>
</dbReference>
<evidence type="ECO:0000256" key="11">
    <source>
        <dbReference type="ARBA" id="ARBA00022958"/>
    </source>
</evidence>
<dbReference type="FunFam" id="2.70.150.10:FF:000033">
    <property type="entry name" value="Potassium-transporting ATPase ATP-binding subunit"/>
    <property type="match status" value="1"/>
</dbReference>
<dbReference type="SUPFAM" id="SSF81665">
    <property type="entry name" value="Calcium ATPase, transmembrane domain M"/>
    <property type="match status" value="1"/>
</dbReference>
<dbReference type="InterPro" id="IPR023214">
    <property type="entry name" value="HAD_sf"/>
</dbReference>
<comment type="catalytic activity">
    <reaction evidence="16">
        <text>K(+)(out) + ATP + H2O = K(+)(in) + ADP + phosphate + H(+)</text>
        <dbReference type="Rhea" id="RHEA:16777"/>
        <dbReference type="ChEBI" id="CHEBI:15377"/>
        <dbReference type="ChEBI" id="CHEBI:15378"/>
        <dbReference type="ChEBI" id="CHEBI:29103"/>
        <dbReference type="ChEBI" id="CHEBI:30616"/>
        <dbReference type="ChEBI" id="CHEBI:43474"/>
        <dbReference type="ChEBI" id="CHEBI:456216"/>
        <dbReference type="EC" id="7.2.2.6"/>
    </reaction>
</comment>
<evidence type="ECO:0000256" key="4">
    <source>
        <dbReference type="ARBA" id="ARBA00022538"/>
    </source>
</evidence>
<dbReference type="PRINTS" id="PR00119">
    <property type="entry name" value="CATATPASE"/>
</dbReference>
<keyword evidence="12 16" id="KW-1278">Translocase</keyword>
<dbReference type="InterPro" id="IPR001757">
    <property type="entry name" value="P_typ_ATPase"/>
</dbReference>
<evidence type="ECO:0000313" key="19">
    <source>
        <dbReference type="Proteomes" id="UP000515369"/>
    </source>
</evidence>
<evidence type="ECO:0000259" key="17">
    <source>
        <dbReference type="Pfam" id="PF00122"/>
    </source>
</evidence>
<keyword evidence="5 16" id="KW-0597">Phosphoprotein</keyword>
<keyword evidence="2 16" id="KW-0813">Transport</keyword>
<dbReference type="InterPro" id="IPR059000">
    <property type="entry name" value="ATPase_P-type_domA"/>
</dbReference>
<evidence type="ECO:0000256" key="12">
    <source>
        <dbReference type="ARBA" id="ARBA00022967"/>
    </source>
</evidence>
<gene>
    <name evidence="16 18" type="primary">kdpB</name>
    <name evidence="18" type="ORF">H3H32_20185</name>
</gene>
<evidence type="ECO:0000256" key="1">
    <source>
        <dbReference type="ARBA" id="ARBA00004370"/>
    </source>
</evidence>
<sequence length="684" mass="72754">MAKQSSSPSLFQRELVGTAIRESFVKLNPAILIKNPVMFTVEIGTLIMVFVTAYIALSGDTTQGSLTYNIVITLILLITVLFANFAEAIAEARGKAQAESLRKTRQETPAKVIRPVGNMKLDEVQTISSAQLKKGDVFICEPGDIIPSDGEIIEGLATIDESAITGESAPVIREAGGDKSSVTGGTKVLSDKIKVMVTTQPGESFLDKMIALVEGATRQKTPNEIALTILLAGFTLIFIIVCVALKPFADYANTPITIAALISLFVCLIPTTIGGLLSAIGIAGMDRALRANVIAKSGRAVETAGDIDTLLLDKTGTITIGNRKATNFYPAPGIKQVDMIRISALSSLADDTPEGKSIVELAGLDVTRNLNTNGSKLIKFTAETRSSGIDLPTGERIRKGATDSIRNIVERAGNNFPPETDKKAKEIAANGGTPLVVIQNEEVKGVVELQDIIKPGIAERFERLRKMGVKTVMVTGDNPLTAKFIAEKAGVDDYIAEAKPEDKMQYIRTEQTGGKLVAMMGDGTNDAPALAQADVGVAMNSGTQAAKEAGNMVDLDNDPTKLIEVVEIGKQLLITRGTLTTFSIANDVAKYFAIVPALFTLSIPALQALNIMRLHSPESAILSAVIFNAIIIPMLIPLALRGVEYKPIGASALLRRNLLLYGVGGIIAPFIGIKLIDLMVGLFV</sequence>
<feature type="binding site" evidence="16">
    <location>
        <begin position="380"/>
        <end position="387"/>
    </location>
    <ligand>
        <name>ATP</name>
        <dbReference type="ChEBI" id="CHEBI:30616"/>
    </ligand>
</feature>
<evidence type="ECO:0000256" key="9">
    <source>
        <dbReference type="ARBA" id="ARBA00022840"/>
    </source>
</evidence>
<feature type="binding site" evidence="16">
    <location>
        <position position="526"/>
    </location>
    <ligand>
        <name>Mg(2+)</name>
        <dbReference type="ChEBI" id="CHEBI:18420"/>
    </ligand>
</feature>
<dbReference type="PROSITE" id="PS01229">
    <property type="entry name" value="COF_2"/>
    <property type="match status" value="1"/>
</dbReference>
<dbReference type="PROSITE" id="PS00154">
    <property type="entry name" value="ATPASE_E1_E2"/>
    <property type="match status" value="1"/>
</dbReference>
<dbReference type="Gene3D" id="3.40.1110.10">
    <property type="entry name" value="Calcium-transporting ATPase, cytoplasmic domain N"/>
    <property type="match status" value="1"/>
</dbReference>
<dbReference type="InterPro" id="IPR006391">
    <property type="entry name" value="P-type_ATPase_bsu_IA"/>
</dbReference>
<dbReference type="Gene3D" id="2.70.150.10">
    <property type="entry name" value="Calcium-transporting ATPase, cytoplasmic transduction domain A"/>
    <property type="match status" value="1"/>
</dbReference>
<feature type="transmembrane region" description="Helical" evidence="16">
    <location>
        <begin position="621"/>
        <end position="640"/>
    </location>
</feature>
<feature type="transmembrane region" description="Helical" evidence="16">
    <location>
        <begin position="258"/>
        <end position="280"/>
    </location>
</feature>
<protein>
    <recommendedName>
        <fullName evidence="16">Potassium-transporting ATPase ATP-binding subunit</fullName>
        <ecNumber evidence="16">7.2.2.6</ecNumber>
    </recommendedName>
    <alternativeName>
        <fullName evidence="16">ATP phosphohydrolase [potassium-transporting] B chain</fullName>
    </alternativeName>
    <alternativeName>
        <fullName evidence="16">Potassium-binding and translocating subunit B</fullName>
    </alternativeName>
    <alternativeName>
        <fullName evidence="16">Potassium-translocating ATPase B chain</fullName>
    </alternativeName>
</protein>
<evidence type="ECO:0000256" key="14">
    <source>
        <dbReference type="ARBA" id="ARBA00023065"/>
    </source>
</evidence>
<keyword evidence="7 16" id="KW-0479">Metal-binding</keyword>
<dbReference type="KEGG" id="sfol:H3H32_20185"/>
<name>A0A7G5GN92_9BACT</name>
<dbReference type="NCBIfam" id="TIGR01497">
    <property type="entry name" value="kdpB"/>
    <property type="match status" value="1"/>
</dbReference>
<evidence type="ECO:0000256" key="7">
    <source>
        <dbReference type="ARBA" id="ARBA00022723"/>
    </source>
</evidence>
<dbReference type="EC" id="7.2.2.6" evidence="16"/>
<keyword evidence="19" id="KW-1185">Reference proteome</keyword>
<dbReference type="SFLD" id="SFLDS00003">
    <property type="entry name" value="Haloacid_Dehalogenase"/>
    <property type="match status" value="1"/>
</dbReference>
<keyword evidence="14 16" id="KW-0406">Ion transport</keyword>
<dbReference type="GO" id="GO:0005524">
    <property type="term" value="F:ATP binding"/>
    <property type="evidence" value="ECO:0007669"/>
    <property type="project" value="UniProtKB-UniRule"/>
</dbReference>
<evidence type="ECO:0000256" key="13">
    <source>
        <dbReference type="ARBA" id="ARBA00022989"/>
    </source>
</evidence>
<feature type="domain" description="P-type ATPase A" evidence="17">
    <location>
        <begin position="122"/>
        <end position="214"/>
    </location>
</feature>
<evidence type="ECO:0000256" key="2">
    <source>
        <dbReference type="ARBA" id="ARBA00022448"/>
    </source>
</evidence>
<feature type="transmembrane region" description="Helical" evidence="16">
    <location>
        <begin position="68"/>
        <end position="86"/>
    </location>
</feature>
<organism evidence="18 19">
    <name type="scientific">Spirosoma foliorum</name>
    <dbReference type="NCBI Taxonomy" id="2710596"/>
    <lineage>
        <taxon>Bacteria</taxon>
        <taxon>Pseudomonadati</taxon>
        <taxon>Bacteroidota</taxon>
        <taxon>Cytophagia</taxon>
        <taxon>Cytophagales</taxon>
        <taxon>Cytophagaceae</taxon>
        <taxon>Spirosoma</taxon>
    </lineage>
</organism>
<feature type="transmembrane region" description="Helical" evidence="16">
    <location>
        <begin position="591"/>
        <end position="609"/>
    </location>
</feature>
<keyword evidence="11 16" id="KW-0630">Potassium</keyword>
<dbReference type="PANTHER" id="PTHR43743">
    <property type="entry name" value="POTASSIUM-TRANSPORTING ATPASE ATP-BINDING SUBUNIT"/>
    <property type="match status" value="1"/>
</dbReference>
<feature type="transmembrane region" description="Helical" evidence="16">
    <location>
        <begin position="660"/>
        <end position="683"/>
    </location>
</feature>
<dbReference type="SFLD" id="SFLDG00002">
    <property type="entry name" value="C1.7:_P-type_atpase_like"/>
    <property type="match status" value="1"/>
</dbReference>
<reference evidence="18 19" key="1">
    <citation type="submission" date="2020-07" db="EMBL/GenBank/DDBJ databases">
        <title>Spirosoma foliorum sp. nov., isolated from the leaves on the Nejang mountain Korea, Republic of.</title>
        <authorList>
            <person name="Ho H."/>
            <person name="Lee Y.-J."/>
            <person name="Nurcahyanto D.-A."/>
            <person name="Kim S.-G."/>
        </authorList>
    </citation>
    <scope>NUCLEOTIDE SEQUENCE [LARGE SCALE GENOMIC DNA]</scope>
    <source>
        <strain evidence="18 19">PL0136</strain>
    </source>
</reference>
<dbReference type="Pfam" id="PF00122">
    <property type="entry name" value="E1-E2_ATPase"/>
    <property type="match status" value="1"/>
</dbReference>
<dbReference type="InterPro" id="IPR036412">
    <property type="entry name" value="HAD-like_sf"/>
</dbReference>
<dbReference type="SUPFAM" id="SSF81653">
    <property type="entry name" value="Calcium ATPase, transduction domain A"/>
    <property type="match status" value="1"/>
</dbReference>
<dbReference type="HAMAP" id="MF_00285">
    <property type="entry name" value="KdpB"/>
    <property type="match status" value="1"/>
</dbReference>
<keyword evidence="6 16" id="KW-0812">Transmembrane</keyword>
<comment type="subunit">
    <text evidence="16">The system is composed of three essential subunits: KdpA, KdpB and KdpC.</text>
</comment>
<accession>A0A7G5GN92</accession>
<dbReference type="EMBL" id="CP059732">
    <property type="protein sequence ID" value="QMW00334.1"/>
    <property type="molecule type" value="Genomic_DNA"/>
</dbReference>
<evidence type="ECO:0000256" key="8">
    <source>
        <dbReference type="ARBA" id="ARBA00022741"/>
    </source>
</evidence>
<keyword evidence="8 16" id="KW-0547">Nucleotide-binding</keyword>
<proteinExistence type="inferred from homology"/>
<dbReference type="GO" id="GO:0000287">
    <property type="term" value="F:magnesium ion binding"/>
    <property type="evidence" value="ECO:0007669"/>
    <property type="project" value="UniProtKB-UniRule"/>
</dbReference>
<comment type="similarity">
    <text evidence="16">Belongs to the cation transport ATPase (P-type) (TC 3.A.3) family. Type IA subfamily.</text>
</comment>